<dbReference type="InterPro" id="IPR038601">
    <property type="entry name" value="MttB-like_sf"/>
</dbReference>
<dbReference type="AlphaFoldDB" id="X0V8J9"/>
<reference evidence="4" key="1">
    <citation type="journal article" date="2014" name="Front. Microbiol.">
        <title>High frequency of phylogenetically diverse reductive dehalogenase-homologous genes in deep subseafloor sedimentary metagenomes.</title>
        <authorList>
            <person name="Kawai M."/>
            <person name="Futagami T."/>
            <person name="Toyoda A."/>
            <person name="Takaki Y."/>
            <person name="Nishi S."/>
            <person name="Hori S."/>
            <person name="Arai W."/>
            <person name="Tsubouchi T."/>
            <person name="Morono Y."/>
            <person name="Uchiyama I."/>
            <person name="Ito T."/>
            <person name="Fujiyama A."/>
            <person name="Inagaki F."/>
            <person name="Takami H."/>
        </authorList>
    </citation>
    <scope>NUCLEOTIDE SEQUENCE</scope>
    <source>
        <strain evidence="4">Expedition CK06-06</strain>
    </source>
</reference>
<keyword evidence="3" id="KW-0808">Transferase</keyword>
<dbReference type="GO" id="GO:0032259">
    <property type="term" value="P:methylation"/>
    <property type="evidence" value="ECO:0007669"/>
    <property type="project" value="UniProtKB-KW"/>
</dbReference>
<organism evidence="4">
    <name type="scientific">marine sediment metagenome</name>
    <dbReference type="NCBI Taxonomy" id="412755"/>
    <lineage>
        <taxon>unclassified sequences</taxon>
        <taxon>metagenomes</taxon>
        <taxon>ecological metagenomes</taxon>
    </lineage>
</organism>
<dbReference type="Gene3D" id="3.20.20.480">
    <property type="entry name" value="Trimethylamine methyltransferase-like"/>
    <property type="match status" value="1"/>
</dbReference>
<dbReference type="GO" id="GO:0008168">
    <property type="term" value="F:methyltransferase activity"/>
    <property type="evidence" value="ECO:0007669"/>
    <property type="project" value="UniProtKB-KW"/>
</dbReference>
<proteinExistence type="inferred from homology"/>
<evidence type="ECO:0008006" key="5">
    <source>
        <dbReference type="Google" id="ProtNLM"/>
    </source>
</evidence>
<comment type="similarity">
    <text evidence="1">Belongs to the trimethylamine methyltransferase family.</text>
</comment>
<feature type="non-terminal residue" evidence="4">
    <location>
        <position position="265"/>
    </location>
</feature>
<keyword evidence="2" id="KW-0489">Methyltransferase</keyword>
<evidence type="ECO:0000256" key="3">
    <source>
        <dbReference type="ARBA" id="ARBA00022679"/>
    </source>
</evidence>
<dbReference type="EMBL" id="BARS01028373">
    <property type="protein sequence ID" value="GAG07697.1"/>
    <property type="molecule type" value="Genomic_DNA"/>
</dbReference>
<evidence type="ECO:0000256" key="2">
    <source>
        <dbReference type="ARBA" id="ARBA00022603"/>
    </source>
</evidence>
<dbReference type="Pfam" id="PF06253">
    <property type="entry name" value="MTTB"/>
    <property type="match status" value="1"/>
</dbReference>
<sequence>NVWLDVEFEGAAPKFTRLPGSVQRLGNSAHLCENLENLDFFIRNVNVQDEGITETNKDVNQFFTSFSNISKHVQAGLTSLEALDDVVRMGQIVAGGKDAFQENPVLSFITCVIKSPLQMVDDTAAKLIEISKRRVPVVISSCPMGGATGPFDEFGMVAQINAELLAGVALNQLVAPGAPVLYGAVPVRTRLDNLNDMYAAPEFVHYNLDCAQMARFYGLPCYSTAGVGDTSVPGIQATVEKMLTLVAVPASGAQYVHYAFGLLER</sequence>
<evidence type="ECO:0000256" key="1">
    <source>
        <dbReference type="ARBA" id="ARBA00007137"/>
    </source>
</evidence>
<dbReference type="GO" id="GO:0015948">
    <property type="term" value="P:methanogenesis"/>
    <property type="evidence" value="ECO:0007669"/>
    <property type="project" value="InterPro"/>
</dbReference>
<name>X0V8J9_9ZZZZ</name>
<dbReference type="InterPro" id="IPR010426">
    <property type="entry name" value="MTTB_MeTrfase"/>
</dbReference>
<gene>
    <name evidence="4" type="ORF">S01H1_44476</name>
</gene>
<comment type="caution">
    <text evidence="4">The sequence shown here is derived from an EMBL/GenBank/DDBJ whole genome shotgun (WGS) entry which is preliminary data.</text>
</comment>
<protein>
    <recommendedName>
        <fullName evidence="5">Trimethylamine methyltransferase</fullName>
    </recommendedName>
</protein>
<evidence type="ECO:0000313" key="4">
    <source>
        <dbReference type="EMBL" id="GAG07697.1"/>
    </source>
</evidence>
<accession>X0V8J9</accession>
<feature type="non-terminal residue" evidence="4">
    <location>
        <position position="1"/>
    </location>
</feature>